<comment type="caution">
    <text evidence="3">The sequence shown here is derived from an EMBL/GenBank/DDBJ whole genome shotgun (WGS) entry which is preliminary data.</text>
</comment>
<dbReference type="STRING" id="50429.A0A2B4S1N0"/>
<keyword evidence="4" id="KW-1185">Reference proteome</keyword>
<proteinExistence type="predicted"/>
<dbReference type="PANTHER" id="PTHR47331">
    <property type="entry name" value="PHD-TYPE DOMAIN-CONTAINING PROTEIN"/>
    <property type="match status" value="1"/>
</dbReference>
<name>A0A2B4S1N0_STYPI</name>
<dbReference type="Gene3D" id="1.10.340.70">
    <property type="match status" value="1"/>
</dbReference>
<dbReference type="PROSITE" id="PS50157">
    <property type="entry name" value="ZINC_FINGER_C2H2_2"/>
    <property type="match status" value="1"/>
</dbReference>
<dbReference type="Pfam" id="PF20231">
    <property type="entry name" value="DUF6589"/>
    <property type="match status" value="1"/>
</dbReference>
<reference evidence="4" key="1">
    <citation type="journal article" date="2017" name="bioRxiv">
        <title>Comparative analysis of the genomes of Stylophora pistillata and Acropora digitifera provides evidence for extensive differences between species of corals.</title>
        <authorList>
            <person name="Voolstra C.R."/>
            <person name="Li Y."/>
            <person name="Liew Y.J."/>
            <person name="Baumgarten S."/>
            <person name="Zoccola D."/>
            <person name="Flot J.-F."/>
            <person name="Tambutte S."/>
            <person name="Allemand D."/>
            <person name="Aranda M."/>
        </authorList>
    </citation>
    <scope>NUCLEOTIDE SEQUENCE [LARGE SCALE GENOMIC DNA]</scope>
</reference>
<dbReference type="InterPro" id="IPR008042">
    <property type="entry name" value="Retrotrans_Pao"/>
</dbReference>
<sequence>MGNSFDATVKMWKHEMERDHVLHEMLNKVVEYEQVAIKQELIPDGFQTVNMIVSFCHEANMNVDQGDCPITDHLFACGFSEDDIQAFKDSVSPTIPVFDAMDKLDFDQLKYLYDVNKAKRYQIIGVNLDMYIKAHHMGNDSQNRSIHWFATNTIQDRVTFTSRTSVINQRKPILEVPLGILFKNENLNDDMIDILEHIHAEYVPKETLPEDREVADSVFFGGDQLTEERARNAKDARGDGDTKYERLEGVDVKHEDWHAIRLIYQKPSSACDQGTMCSNMNVCNSINAKTHKVEDNFNYCKDFVDVETTAYIVAAAMTHFDMKTIDAEVVPEDVRLGSPREKQQWLYSNVKSILETFIMKKQTDEYIELISQVNTLNQPKQPKQKEIFPCNECGKPFIYKGAIINHLRNVHGITFTPESEKSSKEHDKKVKKEEVKEDYLYNYACVRLKKAHSLIWNRIINNKDGAGKNISLDLRMEHIIHLHKEMFANLGANLNPNPALRCSRAVKAVEDLLSSVDRELEVRRPSGKHTVTRSQKDFETIVNELHSRAKVFVNKPEEATYTRHLYEDGTVTCRLVASKSRVAPLQAISIPRLELMAAVVGLRLAERVGSILNIPKSEWLFWSDSTNVLYWVRGRSRKFKHFVANRVGEIQSLTNPEQWWHVPTKQNPADLLTRGLSVPALIEEDKWWKGPAFLVQEETEWPERKIIAEEEPDTEKGTLKPEEIVTSEMHLIRLAQQEEFQGEIRAMKSGRELPGKSNLSPLKPVLDEDGILRCDGRLRYADCLPWETRHPIILPRNHRVIKLIIKDSHEKAQHGGTNQVLAQLSSRYWIISGREAIKEWEKECMTCRRRKAVPAKQIMAPLPELRTRKSLRAFSQTSVDFGRPFYAKQGRAKARHKRYLCLFTSLATRAVHLEVTNGLNTDCFLNAFFLRRWRRVQELVRHFWQRWLREWLPRQKWFRDQGKFQEGDVVIVMSPDTPRRIWPLGRIIKMHPGEDGRVRVVDVQVQKSVMRRPVVKLCPLERCDEDSDS</sequence>
<dbReference type="InterPro" id="IPR040676">
    <property type="entry name" value="DUF5641"/>
</dbReference>
<dbReference type="Pfam" id="PF17921">
    <property type="entry name" value="Integrase_H2C2"/>
    <property type="match status" value="1"/>
</dbReference>
<keyword evidence="1" id="KW-0863">Zinc-finger</keyword>
<dbReference type="InterPro" id="IPR013087">
    <property type="entry name" value="Znf_C2H2_type"/>
</dbReference>
<dbReference type="InterPro" id="IPR046496">
    <property type="entry name" value="DUF6589"/>
</dbReference>
<keyword evidence="1" id="KW-0479">Metal-binding</keyword>
<evidence type="ECO:0000259" key="2">
    <source>
        <dbReference type="PROSITE" id="PS50157"/>
    </source>
</evidence>
<evidence type="ECO:0000256" key="1">
    <source>
        <dbReference type="PROSITE-ProRule" id="PRU00042"/>
    </source>
</evidence>
<evidence type="ECO:0000313" key="4">
    <source>
        <dbReference type="Proteomes" id="UP000225706"/>
    </source>
</evidence>
<dbReference type="InterPro" id="IPR041588">
    <property type="entry name" value="Integrase_H2C2"/>
</dbReference>
<dbReference type="GO" id="GO:0008270">
    <property type="term" value="F:zinc ion binding"/>
    <property type="evidence" value="ECO:0007669"/>
    <property type="project" value="UniProtKB-KW"/>
</dbReference>
<evidence type="ECO:0000313" key="3">
    <source>
        <dbReference type="EMBL" id="PFX22402.1"/>
    </source>
</evidence>
<protein>
    <recommendedName>
        <fullName evidence="2">C2H2-type domain-containing protein</fullName>
    </recommendedName>
</protein>
<keyword evidence="1" id="KW-0862">Zinc</keyword>
<dbReference type="GO" id="GO:0003676">
    <property type="term" value="F:nucleic acid binding"/>
    <property type="evidence" value="ECO:0007669"/>
    <property type="project" value="InterPro"/>
</dbReference>
<dbReference type="Pfam" id="PF18701">
    <property type="entry name" value="DUF5641"/>
    <property type="match status" value="1"/>
</dbReference>
<dbReference type="Proteomes" id="UP000225706">
    <property type="component" value="Unassembled WGS sequence"/>
</dbReference>
<dbReference type="OrthoDB" id="5966447at2759"/>
<dbReference type="EMBL" id="LSMT01000241">
    <property type="protein sequence ID" value="PFX22402.1"/>
    <property type="molecule type" value="Genomic_DNA"/>
</dbReference>
<dbReference type="Gene3D" id="3.30.420.10">
    <property type="entry name" value="Ribonuclease H-like superfamily/Ribonuclease H"/>
    <property type="match status" value="1"/>
</dbReference>
<dbReference type="PROSITE" id="PS00028">
    <property type="entry name" value="ZINC_FINGER_C2H2_1"/>
    <property type="match status" value="1"/>
</dbReference>
<dbReference type="InterPro" id="IPR036397">
    <property type="entry name" value="RNaseH_sf"/>
</dbReference>
<feature type="domain" description="C2H2-type" evidence="2">
    <location>
        <begin position="388"/>
        <end position="411"/>
    </location>
</feature>
<organism evidence="3 4">
    <name type="scientific">Stylophora pistillata</name>
    <name type="common">Smooth cauliflower coral</name>
    <dbReference type="NCBI Taxonomy" id="50429"/>
    <lineage>
        <taxon>Eukaryota</taxon>
        <taxon>Metazoa</taxon>
        <taxon>Cnidaria</taxon>
        <taxon>Anthozoa</taxon>
        <taxon>Hexacorallia</taxon>
        <taxon>Scleractinia</taxon>
        <taxon>Astrocoeniina</taxon>
        <taxon>Pocilloporidae</taxon>
        <taxon>Stylophora</taxon>
    </lineage>
</organism>
<accession>A0A2B4S1N0</accession>
<dbReference type="PANTHER" id="PTHR47331:SF1">
    <property type="entry name" value="GAG-LIKE PROTEIN"/>
    <property type="match status" value="1"/>
</dbReference>
<dbReference type="AlphaFoldDB" id="A0A2B4S1N0"/>
<dbReference type="Pfam" id="PF05380">
    <property type="entry name" value="Peptidase_A17"/>
    <property type="match status" value="1"/>
</dbReference>
<gene>
    <name evidence="3" type="ORF">AWC38_SpisGene13081</name>
</gene>